<comment type="caution">
    <text evidence="2">The sequence shown here is derived from an EMBL/GenBank/DDBJ whole genome shotgun (WGS) entry which is preliminary data.</text>
</comment>
<proteinExistence type="predicted"/>
<accession>A0A317ZPP2</accession>
<sequence>MSSDDPLIAQLSDTLFWDTERSRLDTERHAAFIIVRTMERGTKEEVLSVWRFYGEPTVREALVNAPSLSPETIRFFANQFDLPVEAFRAHERAENWAS</sequence>
<dbReference type="OrthoDB" id="1364214at2"/>
<dbReference type="Proteomes" id="UP000247099">
    <property type="component" value="Unassembled WGS sequence"/>
</dbReference>
<dbReference type="Pfam" id="PF21956">
    <property type="entry name" value="DUF6922"/>
    <property type="match status" value="1"/>
</dbReference>
<dbReference type="EMBL" id="QHJQ01000001">
    <property type="protein sequence ID" value="PXA05351.1"/>
    <property type="molecule type" value="Genomic_DNA"/>
</dbReference>
<protein>
    <recommendedName>
        <fullName evidence="1">DUF6922 domain-containing protein</fullName>
    </recommendedName>
</protein>
<evidence type="ECO:0000313" key="3">
    <source>
        <dbReference type="Proteomes" id="UP000247099"/>
    </source>
</evidence>
<dbReference type="RefSeq" id="WP_110129432.1">
    <property type="nucleotide sequence ID" value="NZ_QHJQ01000001.1"/>
</dbReference>
<feature type="domain" description="DUF6922" evidence="1">
    <location>
        <begin position="11"/>
        <end position="62"/>
    </location>
</feature>
<reference evidence="2 3" key="1">
    <citation type="submission" date="2018-05" db="EMBL/GenBank/DDBJ databases">
        <title>Coraliomargarita sinensis sp. nov., isolated from a marine solar saltern.</title>
        <authorList>
            <person name="Zhou L.Y."/>
        </authorList>
    </citation>
    <scope>NUCLEOTIDE SEQUENCE [LARGE SCALE GENOMIC DNA]</scope>
    <source>
        <strain evidence="2 3">WN38</strain>
    </source>
</reference>
<evidence type="ECO:0000259" key="1">
    <source>
        <dbReference type="Pfam" id="PF21956"/>
    </source>
</evidence>
<evidence type="ECO:0000313" key="2">
    <source>
        <dbReference type="EMBL" id="PXA05351.1"/>
    </source>
</evidence>
<organism evidence="2 3">
    <name type="scientific">Coraliomargarita sinensis</name>
    <dbReference type="NCBI Taxonomy" id="2174842"/>
    <lineage>
        <taxon>Bacteria</taxon>
        <taxon>Pseudomonadati</taxon>
        <taxon>Verrucomicrobiota</taxon>
        <taxon>Opitutia</taxon>
        <taxon>Puniceicoccales</taxon>
        <taxon>Coraliomargaritaceae</taxon>
        <taxon>Coraliomargarita</taxon>
    </lineage>
</organism>
<keyword evidence="3" id="KW-1185">Reference proteome</keyword>
<dbReference type="AlphaFoldDB" id="A0A317ZPP2"/>
<dbReference type="InParanoid" id="A0A317ZPP2"/>
<name>A0A317ZPP2_9BACT</name>
<dbReference type="InterPro" id="IPR053830">
    <property type="entry name" value="DUF6922"/>
</dbReference>
<gene>
    <name evidence="2" type="ORF">DDZ13_00355</name>
</gene>